<gene>
    <name evidence="5" type="primary">rpl21e</name>
    <name evidence="6" type="ORF">GACE_1386</name>
</gene>
<dbReference type="GO" id="GO:0005840">
    <property type="term" value="C:ribosome"/>
    <property type="evidence" value="ECO:0007669"/>
    <property type="project" value="UniProtKB-KW"/>
</dbReference>
<dbReference type="Proteomes" id="UP000030624">
    <property type="component" value="Chromosome"/>
</dbReference>
<dbReference type="SUPFAM" id="SSF50104">
    <property type="entry name" value="Translation proteins SH3-like domain"/>
    <property type="match status" value="1"/>
</dbReference>
<keyword evidence="2 5" id="KW-0689">Ribosomal protein</keyword>
<dbReference type="KEGG" id="gac:GACE_1386"/>
<dbReference type="STRING" id="565033.GACE_1386"/>
<reference evidence="6 7" key="1">
    <citation type="journal article" date="2015" name="Appl. Environ. Microbiol.">
        <title>The Geoglobus acetivorans genome: Fe(III) reduction, acetate utilization, autotrophic growth, and degradation of aromatic compounds in a hyperthermophilic archaeon.</title>
        <authorList>
            <person name="Mardanov A.V."/>
            <person name="Slododkina G.B."/>
            <person name="Slobodkin A.I."/>
            <person name="Beletsky A.V."/>
            <person name="Gavrilov S.N."/>
            <person name="Kublanov I.V."/>
            <person name="Bonch-Osmolovskaya E.A."/>
            <person name="Skryabin K.G."/>
            <person name="Ravin N.V."/>
        </authorList>
    </citation>
    <scope>NUCLEOTIDE SEQUENCE [LARGE SCALE GENOMIC DNA]</scope>
    <source>
        <strain evidence="6 7">SBH6</strain>
    </source>
</reference>
<dbReference type="RefSeq" id="WP_048092223.1">
    <property type="nucleotide sequence ID" value="NZ_CP009552.1"/>
</dbReference>
<dbReference type="GO" id="GO:0003735">
    <property type="term" value="F:structural constituent of ribosome"/>
    <property type="evidence" value="ECO:0007669"/>
    <property type="project" value="InterPro"/>
</dbReference>
<dbReference type="Pfam" id="PF01157">
    <property type="entry name" value="Ribosomal_L21e"/>
    <property type="match status" value="1"/>
</dbReference>
<evidence type="ECO:0000256" key="5">
    <source>
        <dbReference type="HAMAP-Rule" id="MF_00369"/>
    </source>
</evidence>
<evidence type="ECO:0000313" key="6">
    <source>
        <dbReference type="EMBL" id="AIY90427.1"/>
    </source>
</evidence>
<dbReference type="PANTHER" id="PTHR20981">
    <property type="entry name" value="60S RIBOSOMAL PROTEIN L21"/>
    <property type="match status" value="1"/>
</dbReference>
<evidence type="ECO:0000256" key="4">
    <source>
        <dbReference type="ARBA" id="ARBA00035219"/>
    </source>
</evidence>
<evidence type="ECO:0000256" key="2">
    <source>
        <dbReference type="ARBA" id="ARBA00022980"/>
    </source>
</evidence>
<dbReference type="InterPro" id="IPR008991">
    <property type="entry name" value="Translation_prot_SH3-like_sf"/>
</dbReference>
<evidence type="ECO:0000313" key="7">
    <source>
        <dbReference type="Proteomes" id="UP000030624"/>
    </source>
</evidence>
<name>A0A0A7GHJ8_GEOAI</name>
<dbReference type="NCBIfam" id="NF003303">
    <property type="entry name" value="PRK04306.1"/>
    <property type="match status" value="1"/>
</dbReference>
<dbReference type="InterPro" id="IPR001147">
    <property type="entry name" value="Ribosomal_eL21"/>
</dbReference>
<organism evidence="6 7">
    <name type="scientific">Geoglobus acetivorans</name>
    <dbReference type="NCBI Taxonomy" id="565033"/>
    <lineage>
        <taxon>Archaea</taxon>
        <taxon>Methanobacteriati</taxon>
        <taxon>Methanobacteriota</taxon>
        <taxon>Archaeoglobi</taxon>
        <taxon>Archaeoglobales</taxon>
        <taxon>Archaeoglobaceae</taxon>
        <taxon>Geoglobus</taxon>
    </lineage>
</organism>
<evidence type="ECO:0000256" key="1">
    <source>
        <dbReference type="ARBA" id="ARBA00008427"/>
    </source>
</evidence>
<dbReference type="PROSITE" id="PS01171">
    <property type="entry name" value="RIBOSOMAL_L21E"/>
    <property type="match status" value="1"/>
</dbReference>
<accession>A0A0A7GHJ8</accession>
<proteinExistence type="inferred from homology"/>
<dbReference type="AlphaFoldDB" id="A0A0A7GHJ8"/>
<dbReference type="InterPro" id="IPR036948">
    <property type="entry name" value="Ribosomal_eL21_sf"/>
</dbReference>
<comment type="similarity">
    <text evidence="1 5">Belongs to the eukaryotic ribosomal protein eL21 family.</text>
</comment>
<dbReference type="GO" id="GO:0006412">
    <property type="term" value="P:translation"/>
    <property type="evidence" value="ECO:0007669"/>
    <property type="project" value="UniProtKB-UniRule"/>
</dbReference>
<dbReference type="eggNOG" id="arCOG04129">
    <property type="taxonomic scope" value="Archaea"/>
</dbReference>
<dbReference type="GeneID" id="24797971"/>
<protein>
    <recommendedName>
        <fullName evidence="4 5">Large ribosomal subunit protein eL21</fullName>
    </recommendedName>
</protein>
<dbReference type="EMBL" id="CP009552">
    <property type="protein sequence ID" value="AIY90427.1"/>
    <property type="molecule type" value="Genomic_DNA"/>
</dbReference>
<dbReference type="Gene3D" id="2.30.30.70">
    <property type="entry name" value="Ribosomal protein L21"/>
    <property type="match status" value="1"/>
</dbReference>
<dbReference type="HOGENOM" id="CLU_103610_1_1_2"/>
<dbReference type="HAMAP" id="MF_00369">
    <property type="entry name" value="Ribosomal_eL21"/>
    <property type="match status" value="1"/>
</dbReference>
<dbReference type="InterPro" id="IPR022856">
    <property type="entry name" value="Ribosomal_eL21_arc"/>
</dbReference>
<keyword evidence="3 5" id="KW-0687">Ribonucleoprotein</keyword>
<evidence type="ECO:0000256" key="3">
    <source>
        <dbReference type="ARBA" id="ARBA00023274"/>
    </source>
</evidence>
<dbReference type="GO" id="GO:1990904">
    <property type="term" value="C:ribonucleoprotein complex"/>
    <property type="evidence" value="ECO:0007669"/>
    <property type="project" value="UniProtKB-KW"/>
</dbReference>
<sequence length="98" mass="11173">MGYSKSHGFRFKSGRKLRKRVRERGIKIRKVLQTFEVGQTVHIDIEPASHRGMPHPRFQGRTGKIVGIRGRAYLVEITDGGKKKVIFARPEHLKPQGA</sequence>
<dbReference type="InterPro" id="IPR018259">
    <property type="entry name" value="Ribosomal_eL21_CS"/>
</dbReference>